<evidence type="ECO:0000313" key="1">
    <source>
        <dbReference type="EMBL" id="NHC35413.1"/>
    </source>
</evidence>
<dbReference type="Proteomes" id="UP000031532">
    <property type="component" value="Unassembled WGS sequence"/>
</dbReference>
<proteinExistence type="predicted"/>
<name>A0A9X5I4B5_9CYAN</name>
<reference evidence="1 2" key="1">
    <citation type="journal article" date="2015" name="Genome Announc.">
        <title>Draft Genome Sequence of the Terrestrial Cyanobacterium Scytonema millei VB511283, Isolated from Eastern India.</title>
        <authorList>
            <person name="Sen D."/>
            <person name="Chandrababunaidu M.M."/>
            <person name="Singh D."/>
            <person name="Sanghi N."/>
            <person name="Ghorai A."/>
            <person name="Mishra G.P."/>
            <person name="Madduluri M."/>
            <person name="Adhikary S.P."/>
            <person name="Tripathy S."/>
        </authorList>
    </citation>
    <scope>NUCLEOTIDE SEQUENCE [LARGE SCALE GENOMIC DNA]</scope>
    <source>
        <strain evidence="1 2">VB511283</strain>
    </source>
</reference>
<accession>A0A9X5I4B5</accession>
<dbReference type="AlphaFoldDB" id="A0A9X5I4B5"/>
<evidence type="ECO:0000313" key="2">
    <source>
        <dbReference type="Proteomes" id="UP000031532"/>
    </source>
</evidence>
<gene>
    <name evidence="1" type="ORF">QH73_0012220</name>
</gene>
<dbReference type="EMBL" id="JTJC03000003">
    <property type="protein sequence ID" value="NHC35413.1"/>
    <property type="molecule type" value="Genomic_DNA"/>
</dbReference>
<keyword evidence="2" id="KW-1185">Reference proteome</keyword>
<organism evidence="1 2">
    <name type="scientific">Scytonema millei VB511283</name>
    <dbReference type="NCBI Taxonomy" id="1245923"/>
    <lineage>
        <taxon>Bacteria</taxon>
        <taxon>Bacillati</taxon>
        <taxon>Cyanobacteriota</taxon>
        <taxon>Cyanophyceae</taxon>
        <taxon>Nostocales</taxon>
        <taxon>Scytonemataceae</taxon>
        <taxon>Scytonema</taxon>
    </lineage>
</organism>
<protein>
    <submittedName>
        <fullName evidence="1">Uncharacterized protein</fullName>
    </submittedName>
</protein>
<sequence length="59" mass="6758">MIHLDFSRSEDKEDLGDKEDKEAILVLLATSHQPLATPSLAPHPFFRIFNKFSHQIVLL</sequence>
<dbReference type="RefSeq" id="WP_039714208.1">
    <property type="nucleotide sequence ID" value="NZ_JTJC03000003.1"/>
</dbReference>
<comment type="caution">
    <text evidence="1">The sequence shown here is derived from an EMBL/GenBank/DDBJ whole genome shotgun (WGS) entry which is preliminary data.</text>
</comment>